<evidence type="ECO:0000313" key="6">
    <source>
        <dbReference type="EMBL" id="GES17972.1"/>
    </source>
</evidence>
<protein>
    <submittedName>
        <fullName evidence="6">Dipeptide/oligopeptide/nickel ABC transporter ATP-binding protein</fullName>
    </submittedName>
</protein>
<evidence type="ECO:0000256" key="3">
    <source>
        <dbReference type="ARBA" id="ARBA00022741"/>
    </source>
</evidence>
<dbReference type="PANTHER" id="PTHR43776:SF7">
    <property type="entry name" value="D,D-DIPEPTIDE TRANSPORT ATP-BINDING PROTEIN DDPF-RELATED"/>
    <property type="match status" value="1"/>
</dbReference>
<dbReference type="SMART" id="SM00382">
    <property type="entry name" value="AAA"/>
    <property type="match status" value="1"/>
</dbReference>
<evidence type="ECO:0000259" key="5">
    <source>
        <dbReference type="PROSITE" id="PS50893"/>
    </source>
</evidence>
<feature type="domain" description="ABC transporter" evidence="5">
    <location>
        <begin position="15"/>
        <end position="255"/>
    </location>
</feature>
<gene>
    <name evidence="6" type="ORF">Aple_008670</name>
</gene>
<evidence type="ECO:0000256" key="2">
    <source>
        <dbReference type="ARBA" id="ARBA00022448"/>
    </source>
</evidence>
<dbReference type="InterPro" id="IPR003593">
    <property type="entry name" value="AAA+_ATPase"/>
</dbReference>
<dbReference type="PROSITE" id="PS50893">
    <property type="entry name" value="ABC_TRANSPORTER_2"/>
    <property type="match status" value="1"/>
</dbReference>
<dbReference type="CDD" id="cd03257">
    <property type="entry name" value="ABC_NikE_OppD_transporters"/>
    <property type="match status" value="1"/>
</dbReference>
<dbReference type="RefSeq" id="WP_246264129.1">
    <property type="nucleotide sequence ID" value="NZ_BAAAHM010000058.1"/>
</dbReference>
<comment type="caution">
    <text evidence="6">The sequence shown here is derived from an EMBL/GenBank/DDBJ whole genome shotgun (WGS) entry which is preliminary data.</text>
</comment>
<dbReference type="GO" id="GO:0055085">
    <property type="term" value="P:transmembrane transport"/>
    <property type="evidence" value="ECO:0007669"/>
    <property type="project" value="UniProtKB-ARBA"/>
</dbReference>
<dbReference type="InterPro" id="IPR003439">
    <property type="entry name" value="ABC_transporter-like_ATP-bd"/>
</dbReference>
<dbReference type="Gene3D" id="3.40.50.300">
    <property type="entry name" value="P-loop containing nucleotide triphosphate hydrolases"/>
    <property type="match status" value="1"/>
</dbReference>
<dbReference type="GO" id="GO:0015833">
    <property type="term" value="P:peptide transport"/>
    <property type="evidence" value="ECO:0007669"/>
    <property type="project" value="InterPro"/>
</dbReference>
<dbReference type="Proteomes" id="UP000377595">
    <property type="component" value="Unassembled WGS sequence"/>
</dbReference>
<organism evidence="6 7">
    <name type="scientific">Acrocarpospora pleiomorpha</name>
    <dbReference type="NCBI Taxonomy" id="90975"/>
    <lineage>
        <taxon>Bacteria</taxon>
        <taxon>Bacillati</taxon>
        <taxon>Actinomycetota</taxon>
        <taxon>Actinomycetes</taxon>
        <taxon>Streptosporangiales</taxon>
        <taxon>Streptosporangiaceae</taxon>
        <taxon>Acrocarpospora</taxon>
    </lineage>
</organism>
<sequence>MSAPAVDVTGLVAEYRLGGRRRRTPAPAVQAVSGVGFTVPRGRTLGLVGESGCGKSTLARCLVRLMTPAHGRVLVNGADIATARGRELQELRRQIQLVFQDPYASLNPRLSVRSALTEPLAIHGLHAGRREERARELLDLVGLDPAHAGRFPGEFSGGQRQRVGIARALAVEPGILVLDEPVSALDVSVQAGVLNLLRDLQDEFGLTYVFIAHDLSVVRHISDEVAVMYLGRIVEQAPADALYDAPRHPYTHALLSAVPIPDPRAERARTRIVLGGDPPSPVSPPSGCRFRTRCWKARDVCATDVPPLTDAGDGHRVACHFPQS</sequence>
<dbReference type="Pfam" id="PF00005">
    <property type="entry name" value="ABC_tran"/>
    <property type="match status" value="1"/>
</dbReference>
<name>A0A5M3XB51_9ACTN</name>
<dbReference type="GO" id="GO:0016887">
    <property type="term" value="F:ATP hydrolysis activity"/>
    <property type="evidence" value="ECO:0007669"/>
    <property type="project" value="InterPro"/>
</dbReference>
<keyword evidence="4 6" id="KW-0067">ATP-binding</keyword>
<dbReference type="FunFam" id="3.40.50.300:FF:000016">
    <property type="entry name" value="Oligopeptide ABC transporter ATP-binding component"/>
    <property type="match status" value="1"/>
</dbReference>
<dbReference type="InterPro" id="IPR027417">
    <property type="entry name" value="P-loop_NTPase"/>
</dbReference>
<dbReference type="PROSITE" id="PS00211">
    <property type="entry name" value="ABC_TRANSPORTER_1"/>
    <property type="match status" value="1"/>
</dbReference>
<dbReference type="InterPro" id="IPR013563">
    <property type="entry name" value="Oligopep_ABC_C"/>
</dbReference>
<dbReference type="GO" id="GO:0005524">
    <property type="term" value="F:ATP binding"/>
    <property type="evidence" value="ECO:0007669"/>
    <property type="project" value="UniProtKB-KW"/>
</dbReference>
<evidence type="ECO:0000313" key="7">
    <source>
        <dbReference type="Proteomes" id="UP000377595"/>
    </source>
</evidence>
<reference evidence="6 7" key="1">
    <citation type="submission" date="2019-10" db="EMBL/GenBank/DDBJ databases">
        <title>Whole genome shotgun sequence of Acrocarpospora pleiomorpha NBRC 16267.</title>
        <authorList>
            <person name="Ichikawa N."/>
            <person name="Kimura A."/>
            <person name="Kitahashi Y."/>
            <person name="Komaki H."/>
            <person name="Oguchi A."/>
        </authorList>
    </citation>
    <scope>NUCLEOTIDE SEQUENCE [LARGE SCALE GENOMIC DNA]</scope>
    <source>
        <strain evidence="6 7">NBRC 16267</strain>
    </source>
</reference>
<dbReference type="InterPro" id="IPR017871">
    <property type="entry name" value="ABC_transporter-like_CS"/>
</dbReference>
<evidence type="ECO:0000256" key="4">
    <source>
        <dbReference type="ARBA" id="ARBA00022840"/>
    </source>
</evidence>
<dbReference type="SUPFAM" id="SSF52540">
    <property type="entry name" value="P-loop containing nucleoside triphosphate hydrolases"/>
    <property type="match status" value="1"/>
</dbReference>
<keyword evidence="3" id="KW-0547">Nucleotide-binding</keyword>
<dbReference type="PANTHER" id="PTHR43776">
    <property type="entry name" value="TRANSPORT ATP-BINDING PROTEIN"/>
    <property type="match status" value="1"/>
</dbReference>
<comment type="similarity">
    <text evidence="1">Belongs to the ABC transporter superfamily.</text>
</comment>
<dbReference type="NCBIfam" id="TIGR01727">
    <property type="entry name" value="oligo_HPY"/>
    <property type="match status" value="1"/>
</dbReference>
<keyword evidence="7" id="KW-1185">Reference proteome</keyword>
<evidence type="ECO:0000256" key="1">
    <source>
        <dbReference type="ARBA" id="ARBA00005417"/>
    </source>
</evidence>
<dbReference type="EMBL" id="BLAF01000006">
    <property type="protein sequence ID" value="GES17972.1"/>
    <property type="molecule type" value="Genomic_DNA"/>
</dbReference>
<dbReference type="InterPro" id="IPR050319">
    <property type="entry name" value="ABC_transp_ATP-bind"/>
</dbReference>
<accession>A0A5M3XB51</accession>
<keyword evidence="2" id="KW-0813">Transport</keyword>
<dbReference type="AlphaFoldDB" id="A0A5M3XB51"/>
<proteinExistence type="inferred from homology"/>
<dbReference type="Pfam" id="PF08352">
    <property type="entry name" value="oligo_HPY"/>
    <property type="match status" value="1"/>
</dbReference>